<dbReference type="RefSeq" id="WP_102773453.1">
    <property type="nucleotide sequence ID" value="NZ_POQS01000003.1"/>
</dbReference>
<evidence type="ECO:0000256" key="4">
    <source>
        <dbReference type="ARBA" id="ARBA00022840"/>
    </source>
</evidence>
<keyword evidence="3" id="KW-0547">Nucleotide-binding</keyword>
<dbReference type="Pfam" id="PF00501">
    <property type="entry name" value="AMP-binding"/>
    <property type="match status" value="1"/>
</dbReference>
<feature type="domain" description="AMP-binding enzyme C-terminal" evidence="6">
    <location>
        <begin position="454"/>
        <end position="531"/>
    </location>
</feature>
<dbReference type="Pfam" id="PF13193">
    <property type="entry name" value="AMP-binding_C"/>
    <property type="match status" value="1"/>
</dbReference>
<dbReference type="SUPFAM" id="SSF56801">
    <property type="entry name" value="Acetyl-CoA synthetase-like"/>
    <property type="match status" value="1"/>
</dbReference>
<dbReference type="EMBL" id="POQS01000003">
    <property type="protein sequence ID" value="PND33683.1"/>
    <property type="molecule type" value="Genomic_DNA"/>
</dbReference>
<dbReference type="GO" id="GO:0004321">
    <property type="term" value="F:fatty-acyl-CoA synthase activity"/>
    <property type="evidence" value="ECO:0007669"/>
    <property type="project" value="TreeGrafter"/>
</dbReference>
<dbReference type="GO" id="GO:0006637">
    <property type="term" value="P:acyl-CoA metabolic process"/>
    <property type="evidence" value="ECO:0007669"/>
    <property type="project" value="TreeGrafter"/>
</dbReference>
<sequence length="549" mass="59749">MKEPQYSARIQQRLDELITTYRAPDATASYLLCDRHDPEAIAYRIVSGDGMSDALTYGRLRERSERLASSMRKQGYGVGDRIATLMSKGEDYLVTLLAVWRLGAVYVPLFTAFAKPAIEMRLANSGAKLVICDEVQRSKLDGLAGEKLPGLRVLTAGDAPITGATLAEVEAQGDASFTAHVTSGDGPVIEIYTSGTTGKPKGVVVPLRALAGFQAYGEFGLGLLSEDVFWNAADPGWAYGLYFGVIVSLSTGIQSIMHTEKFTPGGTLAVLEREGVTNLTAAPTVYRSLKAHGIPAGFVSLRCASSAGEPLTPDVNTWAPELLGAVVHDHFGQTEAGMLLNNHHHPDLQQPVLPGSMGRSLPGWHMTVIDPDTHEELGPNQPGLLAANLSLSPLAWFEGYVNSPEKNSDRFTPCGRWYLTGDLATYDEAGYFRFSSRDDDVIIMAGYRIGPFDVESVIAMHPAVRDVAVVAVPDQIRGEVLEAVVVLNEGYSGDEKLSEEIKNKVRVEYAVHAYPRRIHYRDDLPKTPSGKTQRFVLRKELRDMLGGKE</sequence>
<dbReference type="Proteomes" id="UP000235994">
    <property type="component" value="Unassembled WGS sequence"/>
</dbReference>
<evidence type="ECO:0000256" key="3">
    <source>
        <dbReference type="ARBA" id="ARBA00022741"/>
    </source>
</evidence>
<reference evidence="7 8" key="1">
    <citation type="submission" date="2018-01" db="EMBL/GenBank/DDBJ databases">
        <title>The draft genome of an aniline degradation strain ANB-1.</title>
        <authorList>
            <person name="Zhang L."/>
            <person name="Jiang J."/>
        </authorList>
    </citation>
    <scope>NUCLEOTIDE SEQUENCE [LARGE SCALE GENOMIC DNA]</scope>
    <source>
        <strain evidence="7 8">ANB-1</strain>
    </source>
</reference>
<feature type="domain" description="AMP-dependent synthetase/ligase" evidence="5">
    <location>
        <begin position="38"/>
        <end position="385"/>
    </location>
</feature>
<dbReference type="InterPro" id="IPR025110">
    <property type="entry name" value="AMP-bd_C"/>
</dbReference>
<dbReference type="PANTHER" id="PTHR43605:SF10">
    <property type="entry name" value="ACYL-COA SYNTHETASE MEDIUM CHAIN FAMILY MEMBER 3"/>
    <property type="match status" value="1"/>
</dbReference>
<dbReference type="GO" id="GO:0005524">
    <property type="term" value="F:ATP binding"/>
    <property type="evidence" value="ECO:0007669"/>
    <property type="project" value="UniProtKB-KW"/>
</dbReference>
<dbReference type="Gene3D" id="3.30.300.30">
    <property type="match status" value="1"/>
</dbReference>
<keyword evidence="2" id="KW-0436">Ligase</keyword>
<dbReference type="GO" id="GO:0016405">
    <property type="term" value="F:CoA-ligase activity"/>
    <property type="evidence" value="ECO:0007669"/>
    <property type="project" value="UniProtKB-ARBA"/>
</dbReference>
<dbReference type="AlphaFoldDB" id="A0A2N8KJQ0"/>
<dbReference type="InterPro" id="IPR000873">
    <property type="entry name" value="AMP-dep_synth/lig_dom"/>
</dbReference>
<dbReference type="InterPro" id="IPR051087">
    <property type="entry name" value="Mitochondrial_ACSM"/>
</dbReference>
<dbReference type="GO" id="GO:0015645">
    <property type="term" value="F:fatty acid ligase activity"/>
    <property type="evidence" value="ECO:0007669"/>
    <property type="project" value="TreeGrafter"/>
</dbReference>
<gene>
    <name evidence="7" type="ORF">C1I89_14590</name>
</gene>
<organism evidence="7 8">
    <name type="scientific">Achromobacter pulmonis</name>
    <dbReference type="NCBI Taxonomy" id="1389932"/>
    <lineage>
        <taxon>Bacteria</taxon>
        <taxon>Pseudomonadati</taxon>
        <taxon>Pseudomonadota</taxon>
        <taxon>Betaproteobacteria</taxon>
        <taxon>Burkholderiales</taxon>
        <taxon>Alcaligenaceae</taxon>
        <taxon>Achromobacter</taxon>
    </lineage>
</organism>
<keyword evidence="8" id="KW-1185">Reference proteome</keyword>
<evidence type="ECO:0000256" key="2">
    <source>
        <dbReference type="ARBA" id="ARBA00022598"/>
    </source>
</evidence>
<evidence type="ECO:0000259" key="5">
    <source>
        <dbReference type="Pfam" id="PF00501"/>
    </source>
</evidence>
<comment type="similarity">
    <text evidence="1">Belongs to the ATP-dependent AMP-binding enzyme family.</text>
</comment>
<keyword evidence="4" id="KW-0067">ATP-binding</keyword>
<comment type="caution">
    <text evidence="7">The sequence shown here is derived from an EMBL/GenBank/DDBJ whole genome shotgun (WGS) entry which is preliminary data.</text>
</comment>
<dbReference type="Gene3D" id="3.40.50.12780">
    <property type="entry name" value="N-terminal domain of ligase-like"/>
    <property type="match status" value="1"/>
</dbReference>
<dbReference type="GO" id="GO:0006633">
    <property type="term" value="P:fatty acid biosynthetic process"/>
    <property type="evidence" value="ECO:0007669"/>
    <property type="project" value="TreeGrafter"/>
</dbReference>
<protein>
    <submittedName>
        <fullName evidence="7">AMP-dependent synthetase</fullName>
    </submittedName>
</protein>
<proteinExistence type="inferred from homology"/>
<dbReference type="PANTHER" id="PTHR43605">
    <property type="entry name" value="ACYL-COENZYME A SYNTHETASE"/>
    <property type="match status" value="1"/>
</dbReference>
<dbReference type="InterPro" id="IPR042099">
    <property type="entry name" value="ANL_N_sf"/>
</dbReference>
<evidence type="ECO:0000313" key="7">
    <source>
        <dbReference type="EMBL" id="PND33683.1"/>
    </source>
</evidence>
<evidence type="ECO:0000259" key="6">
    <source>
        <dbReference type="Pfam" id="PF13193"/>
    </source>
</evidence>
<evidence type="ECO:0000256" key="1">
    <source>
        <dbReference type="ARBA" id="ARBA00006432"/>
    </source>
</evidence>
<accession>A0A2N8KJQ0</accession>
<name>A0A2N8KJQ0_9BURK</name>
<dbReference type="InterPro" id="IPR045851">
    <property type="entry name" value="AMP-bd_C_sf"/>
</dbReference>
<evidence type="ECO:0000313" key="8">
    <source>
        <dbReference type="Proteomes" id="UP000235994"/>
    </source>
</evidence>